<organism evidence="2 3">
    <name type="scientific">Friedmanniomyces endolithicus</name>
    <dbReference type="NCBI Taxonomy" id="329885"/>
    <lineage>
        <taxon>Eukaryota</taxon>
        <taxon>Fungi</taxon>
        <taxon>Dikarya</taxon>
        <taxon>Ascomycota</taxon>
        <taxon>Pezizomycotina</taxon>
        <taxon>Dothideomycetes</taxon>
        <taxon>Dothideomycetidae</taxon>
        <taxon>Mycosphaerellales</taxon>
        <taxon>Teratosphaeriaceae</taxon>
        <taxon>Friedmanniomyces</taxon>
    </lineage>
</organism>
<dbReference type="AlphaFoldDB" id="A0AAN6QRA2"/>
<proteinExistence type="predicted"/>
<feature type="coiled-coil region" evidence="1">
    <location>
        <begin position="72"/>
        <end position="99"/>
    </location>
</feature>
<keyword evidence="3" id="KW-1185">Reference proteome</keyword>
<keyword evidence="1" id="KW-0175">Coiled coil</keyword>
<evidence type="ECO:0000313" key="2">
    <source>
        <dbReference type="EMBL" id="KAK0980944.1"/>
    </source>
</evidence>
<accession>A0AAN6QRA2</accession>
<protein>
    <submittedName>
        <fullName evidence="2">Uncharacterized protein</fullName>
    </submittedName>
</protein>
<reference evidence="2" key="1">
    <citation type="submission" date="2023-06" db="EMBL/GenBank/DDBJ databases">
        <title>Black Yeasts Isolated from many extreme environments.</title>
        <authorList>
            <person name="Coleine C."/>
            <person name="Stajich J.E."/>
            <person name="Selbmann L."/>
        </authorList>
    </citation>
    <scope>NUCLEOTIDE SEQUENCE</scope>
    <source>
        <strain evidence="2">CCFEE 5200</strain>
    </source>
</reference>
<comment type="caution">
    <text evidence="2">The sequence shown here is derived from an EMBL/GenBank/DDBJ whole genome shotgun (WGS) entry which is preliminary data.</text>
</comment>
<evidence type="ECO:0000313" key="3">
    <source>
        <dbReference type="Proteomes" id="UP001175353"/>
    </source>
</evidence>
<sequence length="180" mass="20160">MAKPTASPRDLLASPNQLSIAIRSSYYGIPLNIVQDNLGKLGKQGDRTPLVYLDGPRTGATNGPLIGYREHATAVRAKLTELEAETRRLDAELREAVKDSSDARCAIEQYKTGMPAAVRSDKSMLSGVTMDWFRKERVLLEHARELEERVRRLREVGRKVGLPGWFLGRALDQDVTDEWV</sequence>
<evidence type="ECO:0000256" key="1">
    <source>
        <dbReference type="SAM" id="Coils"/>
    </source>
</evidence>
<dbReference type="EMBL" id="JAUJLE010000114">
    <property type="protein sequence ID" value="KAK0980944.1"/>
    <property type="molecule type" value="Genomic_DNA"/>
</dbReference>
<name>A0AAN6QRA2_9PEZI</name>
<gene>
    <name evidence="2" type="ORF">LTR91_012071</name>
</gene>
<dbReference type="Proteomes" id="UP001175353">
    <property type="component" value="Unassembled WGS sequence"/>
</dbReference>